<accession>A0A9N9S7P1</accession>
<keyword evidence="1" id="KW-0472">Membrane</keyword>
<protein>
    <submittedName>
        <fullName evidence="2">Uncharacterized protein</fullName>
    </submittedName>
</protein>
<proteinExistence type="predicted"/>
<organism evidence="2 3">
    <name type="scientific">Chironomus riparius</name>
    <dbReference type="NCBI Taxonomy" id="315576"/>
    <lineage>
        <taxon>Eukaryota</taxon>
        <taxon>Metazoa</taxon>
        <taxon>Ecdysozoa</taxon>
        <taxon>Arthropoda</taxon>
        <taxon>Hexapoda</taxon>
        <taxon>Insecta</taxon>
        <taxon>Pterygota</taxon>
        <taxon>Neoptera</taxon>
        <taxon>Endopterygota</taxon>
        <taxon>Diptera</taxon>
        <taxon>Nematocera</taxon>
        <taxon>Chironomoidea</taxon>
        <taxon>Chironomidae</taxon>
        <taxon>Chironominae</taxon>
        <taxon>Chironomus</taxon>
    </lineage>
</organism>
<name>A0A9N9S7P1_9DIPT</name>
<reference evidence="2" key="2">
    <citation type="submission" date="2022-10" db="EMBL/GenBank/DDBJ databases">
        <authorList>
            <consortium name="ENA_rothamsted_submissions"/>
            <consortium name="culmorum"/>
            <person name="King R."/>
        </authorList>
    </citation>
    <scope>NUCLEOTIDE SEQUENCE</scope>
</reference>
<keyword evidence="1" id="KW-1133">Transmembrane helix</keyword>
<dbReference type="Proteomes" id="UP001153620">
    <property type="component" value="Chromosome 4"/>
</dbReference>
<evidence type="ECO:0000313" key="3">
    <source>
        <dbReference type="Proteomes" id="UP001153620"/>
    </source>
</evidence>
<keyword evidence="1" id="KW-0812">Transmembrane</keyword>
<evidence type="ECO:0000313" key="2">
    <source>
        <dbReference type="EMBL" id="CAG9811849.1"/>
    </source>
</evidence>
<sequence length="184" mass="21540">MMEILWDVVFFGVFMLLNLLQTLLLTIFILKVRKNKKESTSLQNHCSVKHDQFKKRIKSFPEIDANVYEGNENLYTYMNQDSEMEHDQFKEIKTYSEINAHVYEGNDNVYTDMGLGKNLIQNMKQDSRGSQAIYEELPKATTRVEVNEASETYAYVSEMPLYDKTDHMQVSSPKHDPSYDTVRN</sequence>
<feature type="transmembrane region" description="Helical" evidence="1">
    <location>
        <begin position="6"/>
        <end position="30"/>
    </location>
</feature>
<keyword evidence="3" id="KW-1185">Reference proteome</keyword>
<dbReference type="EMBL" id="OU895880">
    <property type="protein sequence ID" value="CAG9811849.1"/>
    <property type="molecule type" value="Genomic_DNA"/>
</dbReference>
<gene>
    <name evidence="2" type="ORF">CHIRRI_LOCUS14656</name>
</gene>
<dbReference type="AlphaFoldDB" id="A0A9N9S7P1"/>
<reference evidence="2" key="1">
    <citation type="submission" date="2022-01" db="EMBL/GenBank/DDBJ databases">
        <authorList>
            <person name="King R."/>
        </authorList>
    </citation>
    <scope>NUCLEOTIDE SEQUENCE</scope>
</reference>
<evidence type="ECO:0000256" key="1">
    <source>
        <dbReference type="SAM" id="Phobius"/>
    </source>
</evidence>